<organism evidence="1 2">
    <name type="scientific">Corynebacterium pseudodiphtheriticum</name>
    <dbReference type="NCBI Taxonomy" id="37637"/>
    <lineage>
        <taxon>Bacteria</taxon>
        <taxon>Bacillati</taxon>
        <taxon>Actinomycetota</taxon>
        <taxon>Actinomycetes</taxon>
        <taxon>Mycobacteriales</taxon>
        <taxon>Corynebacteriaceae</taxon>
        <taxon>Corynebacterium</taxon>
    </lineage>
</organism>
<proteinExistence type="predicted"/>
<accession>A0ABT7FWE8</accession>
<dbReference type="Proteomes" id="UP001239759">
    <property type="component" value="Unassembled WGS sequence"/>
</dbReference>
<keyword evidence="2" id="KW-1185">Reference proteome</keyword>
<name>A0ABT7FWE8_9CORY</name>
<reference evidence="1 2" key="1">
    <citation type="submission" date="2023-05" db="EMBL/GenBank/DDBJ databases">
        <title>Metabolic capabilities are highly conserved among human nasal-associated Corynebacterium species in pangenomic analyses.</title>
        <authorList>
            <person name="Tran T.H."/>
            <person name="Roberts A.Q."/>
            <person name="Escapa I.F."/>
            <person name="Gao W."/>
            <person name="Conlan S."/>
            <person name="Kong H."/>
            <person name="Segre J.A."/>
            <person name="Kelly M.S."/>
            <person name="Lemon K.P."/>
        </authorList>
    </citation>
    <scope>NUCLEOTIDE SEQUENCE [LARGE SCALE GENOMIC DNA]</scope>
    <source>
        <strain evidence="1 2">KPL3772</strain>
    </source>
</reference>
<protein>
    <submittedName>
        <fullName evidence="1">DUF4192 domain-containing protein</fullName>
    </submittedName>
</protein>
<dbReference type="RefSeq" id="WP_284587774.1">
    <property type="nucleotide sequence ID" value="NZ_JASNUQ010000006.1"/>
</dbReference>
<dbReference type="EMBL" id="JASNUQ010000006">
    <property type="protein sequence ID" value="MDK4290156.1"/>
    <property type="molecule type" value="Genomic_DNA"/>
</dbReference>
<dbReference type="InterPro" id="IPR025447">
    <property type="entry name" value="DUF4192"/>
</dbReference>
<dbReference type="Pfam" id="PF13830">
    <property type="entry name" value="DUF4192"/>
    <property type="match status" value="1"/>
</dbReference>
<comment type="caution">
    <text evidence="1">The sequence shown here is derived from an EMBL/GenBank/DDBJ whole genome shotgun (WGS) entry which is preliminary data.</text>
</comment>
<evidence type="ECO:0000313" key="2">
    <source>
        <dbReference type="Proteomes" id="UP001239759"/>
    </source>
</evidence>
<sequence length="358" mass="39056">MHENRSSGENGLLAATPDELIANLPGLLGFYPEESFVVQGYYSKPDGSVYIGPTVRVDLSDDFPSGEIARYLANAQCACHVGFIVSDRAVGNDHEYSGWIEKQAWFQAIQQADAAGKVPLMGCWLVDETREGARYRLLFGVEVLYDEITPTIWRTGTVGSVVASPAMHPWSLRNELPSLTRQEAFAYLLGDDTDSDEEQRTARTREIQRRVNRSSSVDANASSDATALLNGLARNDVTTEELLSEEEIIDSVGIWMSRTVLRDEVIGVMLDAPEAAKNLLIAAVRSLSGELRANALATLALVFLELGRVLSASQALTVALHEQPSHNLSQLLFAAVSSGMHYAALDAVKCGLLDENER</sequence>
<gene>
    <name evidence="1" type="ORF">QPX23_05335</name>
</gene>
<evidence type="ECO:0000313" key="1">
    <source>
        <dbReference type="EMBL" id="MDK4290156.1"/>
    </source>
</evidence>